<dbReference type="InterPro" id="IPR001638">
    <property type="entry name" value="Solute-binding_3/MltF_N"/>
</dbReference>
<dbReference type="EMBL" id="VDFO01000002">
    <property type="protein sequence ID" value="MQS96444.1"/>
    <property type="molecule type" value="Genomic_DNA"/>
</dbReference>
<evidence type="ECO:0000259" key="3">
    <source>
        <dbReference type="SMART" id="SM00062"/>
    </source>
</evidence>
<evidence type="ECO:0000313" key="5">
    <source>
        <dbReference type="Proteomes" id="UP000371423"/>
    </source>
</evidence>
<feature type="chain" id="PRO_5024362519" evidence="2">
    <location>
        <begin position="24"/>
        <end position="269"/>
    </location>
</feature>
<evidence type="ECO:0000256" key="1">
    <source>
        <dbReference type="ARBA" id="ARBA00022729"/>
    </source>
</evidence>
<dbReference type="AlphaFoldDB" id="A0A5P0ZUQ0"/>
<dbReference type="PROSITE" id="PS51257">
    <property type="entry name" value="PROKAR_LIPOPROTEIN"/>
    <property type="match status" value="1"/>
</dbReference>
<keyword evidence="1 2" id="KW-0732">Signal</keyword>
<dbReference type="PANTHER" id="PTHR35936:SF17">
    <property type="entry name" value="ARGININE-BINDING EXTRACELLULAR PROTEIN ARTP"/>
    <property type="match status" value="1"/>
</dbReference>
<sequence length="269" mass="29696">MKKRFWYLGSILLVMLVFMTACGSNSNSSSSSLKKIQNKGTLTVGMISSNPPYEYQVNKDGKQETKGADVKLIKKIAKKLGVKYKIKTMDMDGLLPAVQSGKVDMLVTSLSPTAERKKGATFSKVYFRSTNTLVVRKSDLNKYNKNINNLSESSIAVINNSTQQPMIEKKFPNAKLTKFSKVTDLALALNNNKVDAFSIDVPTATILLRQNPKLAMTSWRHKDASSGAAVAMSKSTTKDLIKKVNQVVSSNKSNYEKWVQQAAKNVPTN</sequence>
<reference evidence="4 5" key="1">
    <citation type="journal article" date="2019" name="Syst. Appl. Microbiol.">
        <title>Polyphasic characterization of two novel Lactobacillus spp. isolated from blown salami packages: Description of Lactobacillus halodurans sp. nov. and Lactobacillus salsicarnum sp. nov.</title>
        <authorList>
            <person name="Schuster J.A."/>
            <person name="Klingl A."/>
            <person name="Vogel R.F."/>
            <person name="Ehrmann M.A."/>
        </authorList>
    </citation>
    <scope>NUCLEOTIDE SEQUENCE [LARGE SCALE GENOMIC DNA]</scope>
    <source>
        <strain evidence="4 5">TMW 1.1920</strain>
    </source>
</reference>
<proteinExistence type="predicted"/>
<evidence type="ECO:0000313" key="4">
    <source>
        <dbReference type="EMBL" id="MQS96444.1"/>
    </source>
</evidence>
<dbReference type="PANTHER" id="PTHR35936">
    <property type="entry name" value="MEMBRANE-BOUND LYTIC MUREIN TRANSGLYCOSYLASE F"/>
    <property type="match status" value="1"/>
</dbReference>
<dbReference type="Proteomes" id="UP000371423">
    <property type="component" value="Unassembled WGS sequence"/>
</dbReference>
<protein>
    <submittedName>
        <fullName evidence="4">Transporter substrate-binding domain-containing protein</fullName>
    </submittedName>
</protein>
<evidence type="ECO:0000256" key="2">
    <source>
        <dbReference type="SAM" id="SignalP"/>
    </source>
</evidence>
<name>A0A5P0ZUQ0_9LACO</name>
<dbReference type="SMART" id="SM00062">
    <property type="entry name" value="PBPb"/>
    <property type="match status" value="1"/>
</dbReference>
<feature type="domain" description="Solute-binding protein family 3/N-terminal" evidence="3">
    <location>
        <begin position="41"/>
        <end position="262"/>
    </location>
</feature>
<dbReference type="RefSeq" id="WP_153521803.1">
    <property type="nucleotide sequence ID" value="NZ_VDFO01000002.1"/>
</dbReference>
<dbReference type="Gene3D" id="3.40.190.10">
    <property type="entry name" value="Periplasmic binding protein-like II"/>
    <property type="match status" value="2"/>
</dbReference>
<gene>
    <name evidence="4" type="ORF">FHL05_00870</name>
</gene>
<accession>A0A5P0ZUQ0</accession>
<feature type="signal peptide" evidence="2">
    <location>
        <begin position="1"/>
        <end position="23"/>
    </location>
</feature>
<dbReference type="Pfam" id="PF00497">
    <property type="entry name" value="SBP_bac_3"/>
    <property type="match status" value="1"/>
</dbReference>
<dbReference type="OrthoDB" id="9811552at2"/>
<dbReference type="SUPFAM" id="SSF53850">
    <property type="entry name" value="Periplasmic binding protein-like II"/>
    <property type="match status" value="1"/>
</dbReference>
<comment type="caution">
    <text evidence="4">The sequence shown here is derived from an EMBL/GenBank/DDBJ whole genome shotgun (WGS) entry which is preliminary data.</text>
</comment>
<organism evidence="4 5">
    <name type="scientific">Companilactobacillus halodurans</name>
    <dbReference type="NCBI Taxonomy" id="2584183"/>
    <lineage>
        <taxon>Bacteria</taxon>
        <taxon>Bacillati</taxon>
        <taxon>Bacillota</taxon>
        <taxon>Bacilli</taxon>
        <taxon>Lactobacillales</taxon>
        <taxon>Lactobacillaceae</taxon>
        <taxon>Companilactobacillus</taxon>
    </lineage>
</organism>
<keyword evidence="5" id="KW-1185">Reference proteome</keyword>